<dbReference type="OrthoDB" id="1096534at2"/>
<comment type="caution">
    <text evidence="1">The sequence shown here is derived from an EMBL/GenBank/DDBJ whole genome shotgun (WGS) entry which is preliminary data.</text>
</comment>
<name>A0A2V3PR44_9BACT</name>
<keyword evidence="2" id="KW-1185">Reference proteome</keyword>
<sequence>MGTFNTYGNKSKKYGGAYPVWLTVSQKERSGGTLDELPPVGTVIRSGSLVSIDGAGGKAKIVPTFELAEKVLDTQTYIKVHAHKSHPVPKVGMNIMKAPTTVGGTGKGATIMDVEHDPVNNIYILTIATGQLGTAAIGDILVEADKADNGAKIVAVPTGLTENDVWIEDGDYAATLASVFHGEIMEDRIQPIPDCIKAVLPQIKFQKGI</sequence>
<dbReference type="Proteomes" id="UP000247973">
    <property type="component" value="Unassembled WGS sequence"/>
</dbReference>
<evidence type="ECO:0000313" key="2">
    <source>
        <dbReference type="Proteomes" id="UP000247973"/>
    </source>
</evidence>
<gene>
    <name evidence="1" type="ORF">CLV62_104125</name>
</gene>
<proteinExistence type="predicted"/>
<dbReference type="AlphaFoldDB" id="A0A2V3PR44"/>
<protein>
    <submittedName>
        <fullName evidence="1">Uncharacterized protein</fullName>
    </submittedName>
</protein>
<dbReference type="EMBL" id="QICL01000004">
    <property type="protein sequence ID" value="PXV66864.1"/>
    <property type="molecule type" value="Genomic_DNA"/>
</dbReference>
<accession>A0A2V3PR44</accession>
<evidence type="ECO:0000313" key="1">
    <source>
        <dbReference type="EMBL" id="PXV66864.1"/>
    </source>
</evidence>
<dbReference type="RefSeq" id="WP_110309819.1">
    <property type="nucleotide sequence ID" value="NZ_QICL01000004.1"/>
</dbReference>
<reference evidence="1 2" key="1">
    <citation type="submission" date="2018-03" db="EMBL/GenBank/DDBJ databases">
        <title>Genomic Encyclopedia of Archaeal and Bacterial Type Strains, Phase II (KMG-II): from individual species to whole genera.</title>
        <authorList>
            <person name="Goeker M."/>
        </authorList>
    </citation>
    <scope>NUCLEOTIDE SEQUENCE [LARGE SCALE GENOMIC DNA]</scope>
    <source>
        <strain evidence="1 2">DSM 100214</strain>
    </source>
</reference>
<organism evidence="1 2">
    <name type="scientific">Dysgonomonas alginatilytica</name>
    <dbReference type="NCBI Taxonomy" id="1605892"/>
    <lineage>
        <taxon>Bacteria</taxon>
        <taxon>Pseudomonadati</taxon>
        <taxon>Bacteroidota</taxon>
        <taxon>Bacteroidia</taxon>
        <taxon>Bacteroidales</taxon>
        <taxon>Dysgonomonadaceae</taxon>
        <taxon>Dysgonomonas</taxon>
    </lineage>
</organism>